<evidence type="ECO:0000256" key="13">
    <source>
        <dbReference type="ARBA" id="ARBA00048567"/>
    </source>
</evidence>
<feature type="binding site" evidence="14">
    <location>
        <begin position="85"/>
        <end position="95"/>
    </location>
    <ligand>
        <name>ATP</name>
        <dbReference type="ChEBI" id="CHEBI:30616"/>
    </ligand>
</feature>
<dbReference type="Proteomes" id="UP000523105">
    <property type="component" value="Unassembled WGS sequence"/>
</dbReference>
<comment type="pathway">
    <text evidence="2 14">Metabolic intermediate biosynthesis; chorismate biosynthesis; chorismate from D-erythrose 4-phosphate and phosphoenolpyruvate: step 5/7.</text>
</comment>
<dbReference type="InterPro" id="IPR010189">
    <property type="entry name" value="SK_arc"/>
</dbReference>
<dbReference type="UniPathway" id="UPA00053">
    <property type="reaction ID" value="UER00088"/>
</dbReference>
<dbReference type="GO" id="GO:0009423">
    <property type="term" value="P:chorismate biosynthetic process"/>
    <property type="evidence" value="ECO:0007669"/>
    <property type="project" value="UniProtKB-UniRule"/>
</dbReference>
<evidence type="ECO:0000313" key="18">
    <source>
        <dbReference type="Proteomes" id="UP000523105"/>
    </source>
</evidence>
<dbReference type="InterPro" id="IPR036554">
    <property type="entry name" value="GHMP_kinase_C_sf"/>
</dbReference>
<dbReference type="InterPro" id="IPR013750">
    <property type="entry name" value="GHMP_kinase_C_dom"/>
</dbReference>
<dbReference type="NCBIfam" id="TIGR01920">
    <property type="entry name" value="Shik_kin_archae"/>
    <property type="match status" value="1"/>
</dbReference>
<dbReference type="SUPFAM" id="SSF55060">
    <property type="entry name" value="GHMP Kinase, C-terminal domain"/>
    <property type="match status" value="1"/>
</dbReference>
<evidence type="ECO:0000256" key="8">
    <source>
        <dbReference type="ARBA" id="ARBA00022679"/>
    </source>
</evidence>
<comment type="caution">
    <text evidence="17">The sequence shown here is derived from an EMBL/GenBank/DDBJ whole genome shotgun (WGS) entry which is preliminary data.</text>
</comment>
<keyword evidence="11 14" id="KW-0067">ATP-binding</keyword>
<dbReference type="GO" id="GO:0005737">
    <property type="term" value="C:cytoplasm"/>
    <property type="evidence" value="ECO:0007669"/>
    <property type="project" value="UniProtKB-SubCell"/>
</dbReference>
<evidence type="ECO:0000256" key="11">
    <source>
        <dbReference type="ARBA" id="ARBA00022840"/>
    </source>
</evidence>
<keyword evidence="10 14" id="KW-0418">Kinase</keyword>
<evidence type="ECO:0000256" key="5">
    <source>
        <dbReference type="ARBA" id="ARBA00013853"/>
    </source>
</evidence>
<dbReference type="PIRSF" id="PIRSF005758">
    <property type="entry name" value="Shikimt_kin_arch"/>
    <property type="match status" value="1"/>
</dbReference>
<dbReference type="InterPro" id="IPR020568">
    <property type="entry name" value="Ribosomal_Su5_D2-typ_SF"/>
</dbReference>
<evidence type="ECO:0000256" key="14">
    <source>
        <dbReference type="HAMAP-Rule" id="MF_00370"/>
    </source>
</evidence>
<dbReference type="GO" id="GO:0005524">
    <property type="term" value="F:ATP binding"/>
    <property type="evidence" value="ECO:0007669"/>
    <property type="project" value="UniProtKB-UniRule"/>
</dbReference>
<evidence type="ECO:0000256" key="3">
    <source>
        <dbReference type="ARBA" id="ARBA00010202"/>
    </source>
</evidence>
<keyword evidence="6 14" id="KW-0963">Cytoplasm</keyword>
<dbReference type="EMBL" id="JACASV010000056">
    <property type="protein sequence ID" value="NWJ43789.1"/>
    <property type="molecule type" value="Genomic_DNA"/>
</dbReference>
<keyword evidence="9 14" id="KW-0547">Nucleotide-binding</keyword>
<dbReference type="Pfam" id="PF08544">
    <property type="entry name" value="GHMP_kinases_C"/>
    <property type="match status" value="1"/>
</dbReference>
<feature type="domain" description="GHMP kinase C-terminal" evidence="16">
    <location>
        <begin position="225"/>
        <end position="261"/>
    </location>
</feature>
<evidence type="ECO:0000256" key="1">
    <source>
        <dbReference type="ARBA" id="ARBA00004496"/>
    </source>
</evidence>
<comment type="subcellular location">
    <subcellularLocation>
        <location evidence="1 14">Cytoplasm</location>
    </subcellularLocation>
</comment>
<proteinExistence type="inferred from homology"/>
<evidence type="ECO:0000313" key="17">
    <source>
        <dbReference type="EMBL" id="NWJ43789.1"/>
    </source>
</evidence>
<comment type="similarity">
    <text evidence="3 14">Belongs to the GHMP kinase family. Archaeal shikimate kinase subfamily.</text>
</comment>
<keyword evidence="8 14" id="KW-0808">Transferase</keyword>
<name>A0A7K4MR04_9ARCH</name>
<dbReference type="Pfam" id="PF00288">
    <property type="entry name" value="GHMP_kinases_N"/>
    <property type="match status" value="1"/>
</dbReference>
<accession>A0A7K4MR04</accession>
<evidence type="ECO:0000256" key="10">
    <source>
        <dbReference type="ARBA" id="ARBA00022777"/>
    </source>
</evidence>
<evidence type="ECO:0000256" key="6">
    <source>
        <dbReference type="ARBA" id="ARBA00022490"/>
    </source>
</evidence>
<dbReference type="InterPro" id="IPR014721">
    <property type="entry name" value="Ribsml_uS5_D2-typ_fold_subgr"/>
</dbReference>
<organism evidence="17 18">
    <name type="scientific">Marine Group I thaumarchaeote</name>
    <dbReference type="NCBI Taxonomy" id="2511932"/>
    <lineage>
        <taxon>Archaea</taxon>
        <taxon>Nitrososphaerota</taxon>
        <taxon>Marine Group I</taxon>
    </lineage>
</organism>
<dbReference type="Gene3D" id="3.30.230.10">
    <property type="match status" value="1"/>
</dbReference>
<protein>
    <recommendedName>
        <fullName evidence="5 14">Shikimate kinase</fullName>
        <shortName evidence="14">SK</shortName>
        <ecNumber evidence="4 14">2.7.1.71</ecNumber>
    </recommendedName>
</protein>
<comment type="catalytic activity">
    <reaction evidence="13 14">
        <text>shikimate + ATP = 3-phosphoshikimate + ADP + H(+)</text>
        <dbReference type="Rhea" id="RHEA:13121"/>
        <dbReference type="ChEBI" id="CHEBI:15378"/>
        <dbReference type="ChEBI" id="CHEBI:30616"/>
        <dbReference type="ChEBI" id="CHEBI:36208"/>
        <dbReference type="ChEBI" id="CHEBI:145989"/>
        <dbReference type="ChEBI" id="CHEBI:456216"/>
        <dbReference type="EC" id="2.7.1.71"/>
    </reaction>
</comment>
<keyword evidence="12 14" id="KW-0057">Aromatic amino acid biosynthesis</keyword>
<dbReference type="GO" id="GO:0008652">
    <property type="term" value="P:amino acid biosynthetic process"/>
    <property type="evidence" value="ECO:0007669"/>
    <property type="project" value="UniProtKB-KW"/>
</dbReference>
<keyword evidence="7 14" id="KW-0028">Amino-acid biosynthesis</keyword>
<evidence type="ECO:0000256" key="2">
    <source>
        <dbReference type="ARBA" id="ARBA00004842"/>
    </source>
</evidence>
<dbReference type="AlphaFoldDB" id="A0A7K4MR04"/>
<dbReference type="PANTHER" id="PTHR20861">
    <property type="entry name" value="HOMOSERINE/4-DIPHOSPHOCYTIDYL-2-C-METHYL-D-ERYTHRITOL KINASE"/>
    <property type="match status" value="1"/>
</dbReference>
<dbReference type="SUPFAM" id="SSF54211">
    <property type="entry name" value="Ribosomal protein S5 domain 2-like"/>
    <property type="match status" value="1"/>
</dbReference>
<dbReference type="GO" id="GO:0004765">
    <property type="term" value="F:shikimate kinase activity"/>
    <property type="evidence" value="ECO:0007669"/>
    <property type="project" value="UniProtKB-UniRule"/>
</dbReference>
<evidence type="ECO:0000256" key="9">
    <source>
        <dbReference type="ARBA" id="ARBA00022741"/>
    </source>
</evidence>
<sequence length="284" mass="30378">MAVARATIHSAISIVNAIATGKGAALGISKKINVEMETSHGNGIVIEVENKSMSSRLINKVIEKIVSKNELSKTKLKISLDSEVPTGYGLKSSSAISTAVAMVCAKLFKPRMSDFEILNVGVVASIETKVSLTGAYDDACACYYGGFVVTDNYNKKIIHSEKCLNRVSAVIFIPKSRKRGNVRKLKTSSDVFEQAWNLAKKSDYWNAMILNGLATSTILSSEPKIIPKLIENGALGASVSGNGPAIAAIVKNDDVSKIKSVFSSLEGKTTVAQINNKKAEVHEL</sequence>
<gene>
    <name evidence="14" type="primary">aroK</name>
    <name evidence="17" type="ORF">HX837_06280</name>
</gene>
<reference evidence="17 18" key="1">
    <citation type="journal article" date="2019" name="Environ. Microbiol.">
        <title>Genomics insights into ecotype formation of ammonia-oxidizing archaea in the deep ocean.</title>
        <authorList>
            <person name="Wang Y."/>
            <person name="Huang J.M."/>
            <person name="Cui G.J."/>
            <person name="Nunoura T."/>
            <person name="Takaki Y."/>
            <person name="Li W.L."/>
            <person name="Li J."/>
            <person name="Gao Z.M."/>
            <person name="Takai K."/>
            <person name="Zhang A.Q."/>
            <person name="Stepanauskas R."/>
        </authorList>
    </citation>
    <scope>NUCLEOTIDE SEQUENCE [LARGE SCALE GENOMIC DNA]</scope>
    <source>
        <strain evidence="17 18">L15b</strain>
    </source>
</reference>
<evidence type="ECO:0000259" key="16">
    <source>
        <dbReference type="Pfam" id="PF08544"/>
    </source>
</evidence>
<dbReference type="HAMAP" id="MF_00370">
    <property type="entry name" value="Shik_kinase_arch"/>
    <property type="match status" value="1"/>
</dbReference>
<dbReference type="EC" id="2.7.1.71" evidence="4 14"/>
<evidence type="ECO:0000256" key="12">
    <source>
        <dbReference type="ARBA" id="ARBA00023141"/>
    </source>
</evidence>
<feature type="domain" description="GHMP kinase N-terminal" evidence="15">
    <location>
        <begin position="57"/>
        <end position="146"/>
    </location>
</feature>
<evidence type="ECO:0000259" key="15">
    <source>
        <dbReference type="Pfam" id="PF00288"/>
    </source>
</evidence>
<dbReference type="PANTHER" id="PTHR20861:SF3">
    <property type="entry name" value="SHIKIMATE KINASE"/>
    <property type="match status" value="1"/>
</dbReference>
<dbReference type="InterPro" id="IPR006204">
    <property type="entry name" value="GHMP_kinase_N_dom"/>
</dbReference>
<evidence type="ECO:0000256" key="7">
    <source>
        <dbReference type="ARBA" id="ARBA00022605"/>
    </source>
</evidence>
<evidence type="ECO:0000256" key="4">
    <source>
        <dbReference type="ARBA" id="ARBA00012154"/>
    </source>
</evidence>
<dbReference type="GO" id="GO:0009073">
    <property type="term" value="P:aromatic amino acid family biosynthetic process"/>
    <property type="evidence" value="ECO:0007669"/>
    <property type="project" value="UniProtKB-KW"/>
</dbReference>